<dbReference type="Proteomes" id="UP000032803">
    <property type="component" value="Chromosome I"/>
</dbReference>
<dbReference type="OrthoDB" id="5634489at2"/>
<gene>
    <name evidence="2" type="ORF">LHA_0774</name>
</gene>
<organism evidence="2 3">
    <name type="scientific">Legionella hackeliae</name>
    <dbReference type="NCBI Taxonomy" id="449"/>
    <lineage>
        <taxon>Bacteria</taxon>
        <taxon>Pseudomonadati</taxon>
        <taxon>Pseudomonadota</taxon>
        <taxon>Gammaproteobacteria</taxon>
        <taxon>Legionellales</taxon>
        <taxon>Legionellaceae</taxon>
        <taxon>Legionella</taxon>
    </lineage>
</organism>
<dbReference type="PATRIC" id="fig|449.7.peg.2863"/>
<dbReference type="HOGENOM" id="CLU_675772_0_0_6"/>
<keyword evidence="3" id="KW-1185">Reference proteome</keyword>
<dbReference type="RefSeq" id="WP_045105322.1">
    <property type="nucleotide sequence ID" value="NZ_LN681225.1"/>
</dbReference>
<dbReference type="KEGG" id="lha:LHA_0774"/>
<evidence type="ECO:0000256" key="1">
    <source>
        <dbReference type="SAM" id="MobiDB-lite"/>
    </source>
</evidence>
<sequence>MYFFKISKKNPQKTTLFTRVSDGPKGNSVVCIAKKENGTKRALIKVGDVLGNESFYESVYADEIEVNEELFAISREMFCGDLIRTINPGCTSKYNRYHGKDLNELFIGSDFMEHFKTWKASYNHSAQTILGYKINSEGDVVLPQGATKPVRGLGACAVLLTVLGRGDRGYTNWGVVECDTHLQITLIDFGQCLIQFILFEDEDCKDELEGIAKNAEDTGYLEDPKDKCIEEQNTDNRGPDVDYQDLESSVPSNSKTKEDSDWLNFKNPFDVINAVFQQYSSLAKPILDNPQAQYVEPPLPGQFLQSQHIKCEIFETIHQLHSMPFSDIVKIANDNFKEFPGYKAAMLQDKKLIIEHLYNQFKDDKEYVAVQFINRCFVKLNTGFKLSNLDDNSINYILSIYRFVNPQNDSYKEAIFCKQIRTMLRPEERMEMQSDIEETPVARMAPQSS</sequence>
<accession>A0A0A8URY0</accession>
<feature type="region of interest" description="Disordered" evidence="1">
    <location>
        <begin position="231"/>
        <end position="259"/>
    </location>
</feature>
<proteinExistence type="predicted"/>
<evidence type="ECO:0000313" key="3">
    <source>
        <dbReference type="Proteomes" id="UP000032803"/>
    </source>
</evidence>
<dbReference type="AlphaFoldDB" id="A0A0A8URY0"/>
<name>A0A0A8URY0_LEGHA</name>
<protein>
    <submittedName>
        <fullName evidence="2">Uncharacterized protein</fullName>
    </submittedName>
</protein>
<dbReference type="EMBL" id="LN681225">
    <property type="protein sequence ID" value="CEK09857.1"/>
    <property type="molecule type" value="Genomic_DNA"/>
</dbReference>
<evidence type="ECO:0000313" key="2">
    <source>
        <dbReference type="EMBL" id="CEK09857.1"/>
    </source>
</evidence>
<reference evidence="3" key="1">
    <citation type="submission" date="2014-09" db="EMBL/GenBank/DDBJ databases">
        <authorList>
            <person name="Gomez-Valero L."/>
        </authorList>
    </citation>
    <scope>NUCLEOTIDE SEQUENCE [LARGE SCALE GENOMIC DNA]</scope>
    <source>
        <strain evidence="3">ATCC35250</strain>
    </source>
</reference>